<accession>A0A7S6RDT4</accession>
<keyword evidence="9" id="KW-0479">Metal-binding</keyword>
<comment type="subcellular location">
    <subcellularLocation>
        <location evidence="9">Cell membrane</location>
        <topology evidence="9">Multi-pass membrane protein</topology>
    </subcellularLocation>
    <subcellularLocation>
        <location evidence="1">Membrane</location>
        <topology evidence="1">Multi-pass membrane protein</topology>
    </subcellularLocation>
</comment>
<dbReference type="Proteomes" id="UP000593846">
    <property type="component" value="Chromosome"/>
</dbReference>
<dbReference type="Gene3D" id="3.10.580.10">
    <property type="entry name" value="CBS-domain"/>
    <property type="match status" value="1"/>
</dbReference>
<dbReference type="InterPro" id="IPR006667">
    <property type="entry name" value="SLC41_membr_dom"/>
</dbReference>
<dbReference type="SUPFAM" id="SSF161093">
    <property type="entry name" value="MgtE membrane domain-like"/>
    <property type="match status" value="1"/>
</dbReference>
<dbReference type="Pfam" id="PF00571">
    <property type="entry name" value="CBS"/>
    <property type="match status" value="1"/>
</dbReference>
<dbReference type="PANTHER" id="PTHR43773:SF1">
    <property type="entry name" value="MAGNESIUM TRANSPORTER MGTE"/>
    <property type="match status" value="1"/>
</dbReference>
<dbReference type="KEGG" id="aee:IM676_01695"/>
<name>A0A7S6RDT4_9CYAN</name>
<organism evidence="11 12">
    <name type="scientific">Anabaenopsis elenkinii CCIBt3563</name>
    <dbReference type="NCBI Taxonomy" id="2779889"/>
    <lineage>
        <taxon>Bacteria</taxon>
        <taxon>Bacillati</taxon>
        <taxon>Cyanobacteriota</taxon>
        <taxon>Cyanophyceae</taxon>
        <taxon>Nostocales</taxon>
        <taxon>Nodulariaceae</taxon>
        <taxon>Anabaenopsis</taxon>
    </lineage>
</organism>
<proteinExistence type="inferred from homology"/>
<evidence type="ECO:0000259" key="10">
    <source>
        <dbReference type="PROSITE" id="PS51371"/>
    </source>
</evidence>
<keyword evidence="6 9" id="KW-1133">Transmembrane helix</keyword>
<evidence type="ECO:0000256" key="4">
    <source>
        <dbReference type="ARBA" id="ARBA00022692"/>
    </source>
</evidence>
<evidence type="ECO:0000256" key="9">
    <source>
        <dbReference type="RuleBase" id="RU362011"/>
    </source>
</evidence>
<dbReference type="PROSITE" id="PS51371">
    <property type="entry name" value="CBS"/>
    <property type="match status" value="1"/>
</dbReference>
<feature type="transmembrane region" description="Helical" evidence="9">
    <location>
        <begin position="284"/>
        <end position="305"/>
    </location>
</feature>
<evidence type="ECO:0000256" key="8">
    <source>
        <dbReference type="PROSITE-ProRule" id="PRU00703"/>
    </source>
</evidence>
<keyword evidence="9" id="KW-1003">Cell membrane</keyword>
<keyword evidence="7 9" id="KW-0472">Membrane</keyword>
<evidence type="ECO:0000256" key="5">
    <source>
        <dbReference type="ARBA" id="ARBA00022842"/>
    </source>
</evidence>
<dbReference type="NCBIfam" id="TIGR00400">
    <property type="entry name" value="mgtE"/>
    <property type="match status" value="1"/>
</dbReference>
<dbReference type="SUPFAM" id="SSF158791">
    <property type="entry name" value="MgtE N-terminal domain-like"/>
    <property type="match status" value="1"/>
</dbReference>
<dbReference type="Gene3D" id="1.25.60.10">
    <property type="entry name" value="MgtE N-terminal domain-like"/>
    <property type="match status" value="1"/>
</dbReference>
<evidence type="ECO:0000256" key="2">
    <source>
        <dbReference type="ARBA" id="ARBA00009749"/>
    </source>
</evidence>
<dbReference type="PANTHER" id="PTHR43773">
    <property type="entry name" value="MAGNESIUM TRANSPORTER MGTE"/>
    <property type="match status" value="1"/>
</dbReference>
<evidence type="ECO:0000313" key="12">
    <source>
        <dbReference type="Proteomes" id="UP000593846"/>
    </source>
</evidence>
<keyword evidence="12" id="KW-1185">Reference proteome</keyword>
<dbReference type="InterPro" id="IPR006669">
    <property type="entry name" value="MgtE_transporter"/>
</dbReference>
<sequence>MRQNAFSDLSLKPTALEAAKQTANHLKFNDLVRSLSRVEPKKRVLAFRLLEKSKALEVFEYLTPDKQADLIREMENPEVISVLEALDADDRVKLFEELPAKITKRLIASLSPEARASVNLLLGYPEKSAGRLMNLRYLAVRNHITAGAALASVRESNLKDDELDMVFLIDSQRFYRGFIRTVRLIKVNPETPIEMLLDGTNVAVRATDSEMQAAQMLKDYNLPAVPVVDSEGRLLGDITFDDVIDLIQEEATEAALSQAGVGNLLTRDKVWSDRLIRGNAWYAIRLRILFLIITLIGGMLVGGLIEQFEEVLGSVVAAAVFIPLVMDMGGNVGTQSTTIFARGLAWNHINLSQFIPYLLREIRIGGIMGIILGGTAGVIAYVWQGIPNGVPLLGLAVGIALFCVVTLGALLGAILPWIMLKSGFDHATGADPFITTVKDFTGLWIYFSLVGLLLGIEA</sequence>
<evidence type="ECO:0000256" key="6">
    <source>
        <dbReference type="ARBA" id="ARBA00022989"/>
    </source>
</evidence>
<keyword evidence="5 9" id="KW-0460">Magnesium</keyword>
<dbReference type="SMART" id="SM00924">
    <property type="entry name" value="MgtE_N"/>
    <property type="match status" value="1"/>
</dbReference>
<dbReference type="CDD" id="cd04606">
    <property type="entry name" value="CBS_pair_Mg_transporter"/>
    <property type="match status" value="1"/>
</dbReference>
<dbReference type="InterPro" id="IPR038076">
    <property type="entry name" value="MgtE_N_sf"/>
</dbReference>
<evidence type="ECO:0000256" key="3">
    <source>
        <dbReference type="ARBA" id="ARBA00022448"/>
    </source>
</evidence>
<comment type="similarity">
    <text evidence="2 9">Belongs to the SLC41A transporter family.</text>
</comment>
<evidence type="ECO:0000313" key="11">
    <source>
        <dbReference type="EMBL" id="QOV23094.1"/>
    </source>
</evidence>
<dbReference type="Pfam" id="PF01769">
    <property type="entry name" value="MgtE"/>
    <property type="match status" value="1"/>
</dbReference>
<feature type="transmembrane region" description="Helical" evidence="9">
    <location>
        <begin position="395"/>
        <end position="420"/>
    </location>
</feature>
<dbReference type="InterPro" id="IPR000644">
    <property type="entry name" value="CBS_dom"/>
</dbReference>
<dbReference type="GO" id="GO:0046872">
    <property type="term" value="F:metal ion binding"/>
    <property type="evidence" value="ECO:0007669"/>
    <property type="project" value="UniProtKB-KW"/>
</dbReference>
<feature type="transmembrane region" description="Helical" evidence="9">
    <location>
        <begin position="364"/>
        <end position="383"/>
    </location>
</feature>
<protein>
    <recommendedName>
        <fullName evidence="9">Magnesium transporter MgtE</fullName>
    </recommendedName>
</protein>
<dbReference type="AlphaFoldDB" id="A0A7S6RDT4"/>
<feature type="domain" description="CBS" evidence="10">
    <location>
        <begin position="195"/>
        <end position="253"/>
    </location>
</feature>
<dbReference type="EMBL" id="CP063311">
    <property type="protein sequence ID" value="QOV23094.1"/>
    <property type="molecule type" value="Genomic_DNA"/>
</dbReference>
<feature type="transmembrane region" description="Helical" evidence="9">
    <location>
        <begin position="440"/>
        <end position="456"/>
    </location>
</feature>
<dbReference type="SUPFAM" id="SSF54631">
    <property type="entry name" value="CBS-domain pair"/>
    <property type="match status" value="1"/>
</dbReference>
<gene>
    <name evidence="11" type="primary">mgtE</name>
    <name evidence="11" type="ORF">IM676_01695</name>
</gene>
<dbReference type="InterPro" id="IPR046342">
    <property type="entry name" value="CBS_dom_sf"/>
</dbReference>
<dbReference type="RefSeq" id="WP_200988698.1">
    <property type="nucleotide sequence ID" value="NZ_CP063311.1"/>
</dbReference>
<keyword evidence="4 9" id="KW-0812">Transmembrane</keyword>
<keyword evidence="8" id="KW-0129">CBS domain</keyword>
<comment type="function">
    <text evidence="9">Acts as a magnesium transporter.</text>
</comment>
<evidence type="ECO:0000256" key="1">
    <source>
        <dbReference type="ARBA" id="ARBA00004141"/>
    </source>
</evidence>
<keyword evidence="3 9" id="KW-0813">Transport</keyword>
<evidence type="ECO:0000256" key="7">
    <source>
        <dbReference type="ARBA" id="ARBA00023136"/>
    </source>
</evidence>
<reference evidence="12" key="1">
    <citation type="submission" date="2020-10" db="EMBL/GenBank/DDBJ databases">
        <title>Genome-based taxonomic classification of the species Anabaenopsis elenkinii.</title>
        <authorList>
            <person name="Delbaje E."/>
            <person name="Andreote A.P.D."/>
            <person name="Pellegrinetti T.A."/>
            <person name="Cruz R.B."/>
            <person name="Branco L.H.Z."/>
            <person name="Fiore M.F."/>
        </authorList>
    </citation>
    <scope>NUCLEOTIDE SEQUENCE [LARGE SCALE GENOMIC DNA]</scope>
    <source>
        <strain evidence="12">CCIBt3563</strain>
    </source>
</reference>
<dbReference type="GO" id="GO:0005886">
    <property type="term" value="C:plasma membrane"/>
    <property type="evidence" value="ECO:0007669"/>
    <property type="project" value="UniProtKB-SubCell"/>
</dbReference>
<dbReference type="InterPro" id="IPR036739">
    <property type="entry name" value="SLC41_membr_dom_sf"/>
</dbReference>
<feature type="transmembrane region" description="Helical" evidence="9">
    <location>
        <begin position="311"/>
        <end position="332"/>
    </location>
</feature>
<comment type="subunit">
    <text evidence="9">Homodimer.</text>
</comment>
<dbReference type="Gene3D" id="1.10.357.20">
    <property type="entry name" value="SLC41 divalent cation transporters, integral membrane domain"/>
    <property type="match status" value="1"/>
</dbReference>
<dbReference type="InterPro" id="IPR006668">
    <property type="entry name" value="Mg_transptr_MgtE_intracell_dom"/>
</dbReference>
<dbReference type="GO" id="GO:0015095">
    <property type="term" value="F:magnesium ion transmembrane transporter activity"/>
    <property type="evidence" value="ECO:0007669"/>
    <property type="project" value="UniProtKB-UniRule"/>
</dbReference>
<dbReference type="Pfam" id="PF03448">
    <property type="entry name" value="MgtE_N"/>
    <property type="match status" value="1"/>
</dbReference>